<accession>A0AAD7SG70</accession>
<name>A0AAD7SG70_9TELE</name>
<keyword evidence="3" id="KW-1185">Reference proteome</keyword>
<feature type="compositionally biased region" description="Polar residues" evidence="1">
    <location>
        <begin position="70"/>
        <end position="86"/>
    </location>
</feature>
<dbReference type="Proteomes" id="UP001221898">
    <property type="component" value="Unassembled WGS sequence"/>
</dbReference>
<sequence>MKDSQRGLSPGQGLFILQARFSYHRGTPFLRHWQKGLISPRSVPSAVGRRCGERPASDVGQGRRAGERASGSSTSDLWAHQQTQRQVALPPTLESGPGIAFRSAAFAGGVTVDTLLADVLAAACQ</sequence>
<feature type="region of interest" description="Disordered" evidence="1">
    <location>
        <begin position="42"/>
        <end position="86"/>
    </location>
</feature>
<dbReference type="EMBL" id="JAINUG010000067">
    <property type="protein sequence ID" value="KAJ8401979.1"/>
    <property type="molecule type" value="Genomic_DNA"/>
</dbReference>
<organism evidence="2 3">
    <name type="scientific">Aldrovandia affinis</name>
    <dbReference type="NCBI Taxonomy" id="143900"/>
    <lineage>
        <taxon>Eukaryota</taxon>
        <taxon>Metazoa</taxon>
        <taxon>Chordata</taxon>
        <taxon>Craniata</taxon>
        <taxon>Vertebrata</taxon>
        <taxon>Euteleostomi</taxon>
        <taxon>Actinopterygii</taxon>
        <taxon>Neopterygii</taxon>
        <taxon>Teleostei</taxon>
        <taxon>Notacanthiformes</taxon>
        <taxon>Halosauridae</taxon>
        <taxon>Aldrovandia</taxon>
    </lineage>
</organism>
<gene>
    <name evidence="2" type="ORF">AAFF_G00375600</name>
</gene>
<evidence type="ECO:0000313" key="3">
    <source>
        <dbReference type="Proteomes" id="UP001221898"/>
    </source>
</evidence>
<evidence type="ECO:0000313" key="2">
    <source>
        <dbReference type="EMBL" id="KAJ8401979.1"/>
    </source>
</evidence>
<protein>
    <submittedName>
        <fullName evidence="2">Uncharacterized protein</fullName>
    </submittedName>
</protein>
<reference evidence="2" key="1">
    <citation type="journal article" date="2023" name="Science">
        <title>Genome structures resolve the early diversification of teleost fishes.</title>
        <authorList>
            <person name="Parey E."/>
            <person name="Louis A."/>
            <person name="Montfort J."/>
            <person name="Bouchez O."/>
            <person name="Roques C."/>
            <person name="Iampietro C."/>
            <person name="Lluch J."/>
            <person name="Castinel A."/>
            <person name="Donnadieu C."/>
            <person name="Desvignes T."/>
            <person name="Floi Bucao C."/>
            <person name="Jouanno E."/>
            <person name="Wen M."/>
            <person name="Mejri S."/>
            <person name="Dirks R."/>
            <person name="Jansen H."/>
            <person name="Henkel C."/>
            <person name="Chen W.J."/>
            <person name="Zahm M."/>
            <person name="Cabau C."/>
            <person name="Klopp C."/>
            <person name="Thompson A.W."/>
            <person name="Robinson-Rechavi M."/>
            <person name="Braasch I."/>
            <person name="Lecointre G."/>
            <person name="Bobe J."/>
            <person name="Postlethwait J.H."/>
            <person name="Berthelot C."/>
            <person name="Roest Crollius H."/>
            <person name="Guiguen Y."/>
        </authorList>
    </citation>
    <scope>NUCLEOTIDE SEQUENCE</scope>
    <source>
        <strain evidence="2">NC1722</strain>
    </source>
</reference>
<comment type="caution">
    <text evidence="2">The sequence shown here is derived from an EMBL/GenBank/DDBJ whole genome shotgun (WGS) entry which is preliminary data.</text>
</comment>
<dbReference type="AlphaFoldDB" id="A0AAD7SG70"/>
<evidence type="ECO:0000256" key="1">
    <source>
        <dbReference type="SAM" id="MobiDB-lite"/>
    </source>
</evidence>
<proteinExistence type="predicted"/>